<accession>A0A6A6ESP4</accession>
<name>A0A6A6ESP4_9PEZI</name>
<dbReference type="AlphaFoldDB" id="A0A6A6ESP4"/>
<sequence length="162" mass="18043">MELELRRPYDGLPYLPASYPGDGIKYGLMPENEIHFIYLSIESKEGVKIAGYCDLGSWSNSIQIEEAMSQLPFLTTLLHIPPSYTPPIAPRHSEHIAKTLGAILGALRNTDTIQRLSNTSIPYRNRKAQVHSEAKSLLKAALNNMHEPAAAESLWKSIEVES</sequence>
<reference evidence="1" key="1">
    <citation type="journal article" date="2020" name="Stud. Mycol.">
        <title>101 Dothideomycetes genomes: a test case for predicting lifestyles and emergence of pathogens.</title>
        <authorList>
            <person name="Haridas S."/>
            <person name="Albert R."/>
            <person name="Binder M."/>
            <person name="Bloem J."/>
            <person name="Labutti K."/>
            <person name="Salamov A."/>
            <person name="Andreopoulos B."/>
            <person name="Baker S."/>
            <person name="Barry K."/>
            <person name="Bills G."/>
            <person name="Bluhm B."/>
            <person name="Cannon C."/>
            <person name="Castanera R."/>
            <person name="Culley D."/>
            <person name="Daum C."/>
            <person name="Ezra D."/>
            <person name="Gonzalez J."/>
            <person name="Henrissat B."/>
            <person name="Kuo A."/>
            <person name="Liang C."/>
            <person name="Lipzen A."/>
            <person name="Lutzoni F."/>
            <person name="Magnuson J."/>
            <person name="Mondo S."/>
            <person name="Nolan M."/>
            <person name="Ohm R."/>
            <person name="Pangilinan J."/>
            <person name="Park H.-J."/>
            <person name="Ramirez L."/>
            <person name="Alfaro M."/>
            <person name="Sun H."/>
            <person name="Tritt A."/>
            <person name="Yoshinaga Y."/>
            <person name="Zwiers L.-H."/>
            <person name="Turgeon B."/>
            <person name="Goodwin S."/>
            <person name="Spatafora J."/>
            <person name="Crous P."/>
            <person name="Grigoriev I."/>
        </authorList>
    </citation>
    <scope>NUCLEOTIDE SEQUENCE</scope>
    <source>
        <strain evidence="1">CBS 207.26</strain>
    </source>
</reference>
<dbReference type="Proteomes" id="UP000800200">
    <property type="component" value="Unassembled WGS sequence"/>
</dbReference>
<protein>
    <submittedName>
        <fullName evidence="1">Uncharacterized protein</fullName>
    </submittedName>
</protein>
<keyword evidence="2" id="KW-1185">Reference proteome</keyword>
<dbReference type="EMBL" id="ML994612">
    <property type="protein sequence ID" value="KAF2193992.1"/>
    <property type="molecule type" value="Genomic_DNA"/>
</dbReference>
<evidence type="ECO:0000313" key="1">
    <source>
        <dbReference type="EMBL" id="KAF2193992.1"/>
    </source>
</evidence>
<organism evidence="1 2">
    <name type="scientific">Zopfia rhizophila CBS 207.26</name>
    <dbReference type="NCBI Taxonomy" id="1314779"/>
    <lineage>
        <taxon>Eukaryota</taxon>
        <taxon>Fungi</taxon>
        <taxon>Dikarya</taxon>
        <taxon>Ascomycota</taxon>
        <taxon>Pezizomycotina</taxon>
        <taxon>Dothideomycetes</taxon>
        <taxon>Dothideomycetes incertae sedis</taxon>
        <taxon>Zopfiaceae</taxon>
        <taxon>Zopfia</taxon>
    </lineage>
</organism>
<evidence type="ECO:0000313" key="2">
    <source>
        <dbReference type="Proteomes" id="UP000800200"/>
    </source>
</evidence>
<gene>
    <name evidence="1" type="ORF">K469DRAFT_709466</name>
</gene>
<proteinExistence type="predicted"/>